<proteinExistence type="predicted"/>
<protein>
    <submittedName>
        <fullName evidence="1">Uncharacterized protein</fullName>
    </submittedName>
</protein>
<sequence>MVSLNIFAALAILGVALPSTLATQWIVGDSQGWDLNVDYTTWASGKTFLVGDTLVFNYNQGSHDVVNVTGTEYQQCTESNGAVPLTSGHDVITLAVAGNHWYICDFPEHCSLGMKLVVDVLSGTPAISPPTSPTNSPPPPPPSSSSAPPPPLSSSSAPPPPPSSSGAPSPPPPPPSAAAGIAFSNCHVWIVGVFSILMIIMV</sequence>
<gene>
    <name evidence="1" type="ORF">Vadar_009812</name>
</gene>
<accession>A0ACB7ZBH0</accession>
<evidence type="ECO:0000313" key="1">
    <source>
        <dbReference type="EMBL" id="KAH7862806.1"/>
    </source>
</evidence>
<reference evidence="1 2" key="1">
    <citation type="journal article" date="2021" name="Hortic Res">
        <title>High-quality reference genome and annotation aids understanding of berry development for evergreen blueberry (Vaccinium darrowii).</title>
        <authorList>
            <person name="Yu J."/>
            <person name="Hulse-Kemp A.M."/>
            <person name="Babiker E."/>
            <person name="Staton M."/>
        </authorList>
    </citation>
    <scope>NUCLEOTIDE SEQUENCE [LARGE SCALE GENOMIC DNA]</scope>
    <source>
        <strain evidence="2">cv. NJ 8807/NJ 8810</strain>
        <tissue evidence="1">Young leaf</tissue>
    </source>
</reference>
<dbReference type="EMBL" id="CM037162">
    <property type="protein sequence ID" value="KAH7862806.1"/>
    <property type="molecule type" value="Genomic_DNA"/>
</dbReference>
<organism evidence="1 2">
    <name type="scientific">Vaccinium darrowii</name>
    <dbReference type="NCBI Taxonomy" id="229202"/>
    <lineage>
        <taxon>Eukaryota</taxon>
        <taxon>Viridiplantae</taxon>
        <taxon>Streptophyta</taxon>
        <taxon>Embryophyta</taxon>
        <taxon>Tracheophyta</taxon>
        <taxon>Spermatophyta</taxon>
        <taxon>Magnoliopsida</taxon>
        <taxon>eudicotyledons</taxon>
        <taxon>Gunneridae</taxon>
        <taxon>Pentapetalae</taxon>
        <taxon>asterids</taxon>
        <taxon>Ericales</taxon>
        <taxon>Ericaceae</taxon>
        <taxon>Vaccinioideae</taxon>
        <taxon>Vaccinieae</taxon>
        <taxon>Vaccinium</taxon>
    </lineage>
</organism>
<dbReference type="Proteomes" id="UP000828048">
    <property type="component" value="Chromosome 12"/>
</dbReference>
<comment type="caution">
    <text evidence="1">The sequence shown here is derived from an EMBL/GenBank/DDBJ whole genome shotgun (WGS) entry which is preliminary data.</text>
</comment>
<name>A0ACB7ZBH0_9ERIC</name>
<evidence type="ECO:0000313" key="2">
    <source>
        <dbReference type="Proteomes" id="UP000828048"/>
    </source>
</evidence>
<keyword evidence="2" id="KW-1185">Reference proteome</keyword>